<protein>
    <submittedName>
        <fullName evidence="2">Unkown protein</fullName>
    </submittedName>
</protein>
<dbReference type="InterPro" id="IPR009053">
    <property type="entry name" value="Prefoldin"/>
</dbReference>
<proteinExistence type="evidence at transcript level"/>
<dbReference type="AlphaFoldDB" id="R4WTM0"/>
<dbReference type="InterPro" id="IPR004127">
    <property type="entry name" value="Prefoldin_subunit_alpha"/>
</dbReference>
<accession>R4WTM0</accession>
<dbReference type="EMBL" id="AK418037">
    <property type="protein sequence ID" value="BAN21252.1"/>
    <property type="molecule type" value="mRNA"/>
</dbReference>
<keyword evidence="1" id="KW-0175">Coiled coil</keyword>
<reference evidence="2" key="1">
    <citation type="journal article" date="2013" name="PLoS ONE">
        <title>Gene expression in gut symbiotic organ of stinkbug affected by extracellular bacterial symbiont.</title>
        <authorList>
            <person name="Futahashi R."/>
            <person name="Tanaka K."/>
            <person name="Tanahashi M."/>
            <person name="Nikoh N."/>
            <person name="Kikuchi Y."/>
            <person name="Lee B.L."/>
            <person name="Fukatsu T."/>
        </authorList>
    </citation>
    <scope>NUCLEOTIDE SEQUENCE</scope>
    <source>
        <tissue evidence="2">Midgut</tissue>
    </source>
</reference>
<dbReference type="CDD" id="cd23158">
    <property type="entry name" value="Prefoldin_UXT"/>
    <property type="match status" value="1"/>
</dbReference>
<feature type="coiled-coil region" evidence="1">
    <location>
        <begin position="20"/>
        <end position="47"/>
    </location>
</feature>
<dbReference type="Pfam" id="PF02996">
    <property type="entry name" value="Prefoldin"/>
    <property type="match status" value="1"/>
</dbReference>
<name>R4WTM0_RIPPE</name>
<organism evidence="2">
    <name type="scientific">Riptortus pedestris</name>
    <name type="common">Bean bug</name>
    <dbReference type="NCBI Taxonomy" id="329032"/>
    <lineage>
        <taxon>Eukaryota</taxon>
        <taxon>Metazoa</taxon>
        <taxon>Ecdysozoa</taxon>
        <taxon>Arthropoda</taxon>
        <taxon>Hexapoda</taxon>
        <taxon>Insecta</taxon>
        <taxon>Pterygota</taxon>
        <taxon>Neoptera</taxon>
        <taxon>Paraneoptera</taxon>
        <taxon>Hemiptera</taxon>
        <taxon>Heteroptera</taxon>
        <taxon>Panheteroptera</taxon>
        <taxon>Pentatomomorpha</taxon>
        <taxon>Coreoidea</taxon>
        <taxon>Alydidae</taxon>
        <taxon>Riptortus</taxon>
    </lineage>
</organism>
<dbReference type="Gene3D" id="1.10.287.370">
    <property type="match status" value="1"/>
</dbReference>
<evidence type="ECO:0000313" key="2">
    <source>
        <dbReference type="EMBL" id="BAN21252.1"/>
    </source>
</evidence>
<evidence type="ECO:0000256" key="1">
    <source>
        <dbReference type="SAM" id="Coils"/>
    </source>
</evidence>
<sequence length="167" mass="19685">MPSLRSDFKEKLLSYVPFLNDMLKDDMEKLRSKLEDLQEEVFDYNRLKNYFEALKKHILEEETLNTQVDVRRKSSFQGMMINTNKILVSIGLDYYVALSLDEALPVIDKRIHRLEKEIAFYMNGVAVTRSHLTLVLRRLIALENLKKFLLETFSVTSKTTSNCFYYV</sequence>
<dbReference type="SUPFAM" id="SSF46579">
    <property type="entry name" value="Prefoldin"/>
    <property type="match status" value="1"/>
</dbReference>